<feature type="region of interest" description="Disordered" evidence="1">
    <location>
        <begin position="72"/>
        <end position="92"/>
    </location>
</feature>
<name>A0A835S341_VANPL</name>
<organism evidence="2 3">
    <name type="scientific">Vanilla planifolia</name>
    <name type="common">Vanilla</name>
    <dbReference type="NCBI Taxonomy" id="51239"/>
    <lineage>
        <taxon>Eukaryota</taxon>
        <taxon>Viridiplantae</taxon>
        <taxon>Streptophyta</taxon>
        <taxon>Embryophyta</taxon>
        <taxon>Tracheophyta</taxon>
        <taxon>Spermatophyta</taxon>
        <taxon>Magnoliopsida</taxon>
        <taxon>Liliopsida</taxon>
        <taxon>Asparagales</taxon>
        <taxon>Orchidaceae</taxon>
        <taxon>Vanilloideae</taxon>
        <taxon>Vanilleae</taxon>
        <taxon>Vanilla</taxon>
    </lineage>
</organism>
<comment type="caution">
    <text evidence="2">The sequence shown here is derived from an EMBL/GenBank/DDBJ whole genome shotgun (WGS) entry which is preliminary data.</text>
</comment>
<dbReference type="EMBL" id="JADCNL010000001">
    <property type="protein sequence ID" value="KAG0496187.1"/>
    <property type="molecule type" value="Genomic_DNA"/>
</dbReference>
<reference evidence="2 3" key="1">
    <citation type="journal article" date="2020" name="Nat. Food">
        <title>A phased Vanilla planifolia genome enables genetic improvement of flavour and production.</title>
        <authorList>
            <person name="Hasing T."/>
            <person name="Tang H."/>
            <person name="Brym M."/>
            <person name="Khazi F."/>
            <person name="Huang T."/>
            <person name="Chambers A.H."/>
        </authorList>
    </citation>
    <scope>NUCLEOTIDE SEQUENCE [LARGE SCALE GENOMIC DNA]</scope>
    <source>
        <tissue evidence="2">Leaf</tissue>
    </source>
</reference>
<dbReference type="Proteomes" id="UP000636800">
    <property type="component" value="Chromosome 1"/>
</dbReference>
<dbReference type="SUPFAM" id="SSF52518">
    <property type="entry name" value="Thiamin diphosphate-binding fold (THDP-binding)"/>
    <property type="match status" value="1"/>
</dbReference>
<evidence type="ECO:0000313" key="2">
    <source>
        <dbReference type="EMBL" id="KAG0496187.1"/>
    </source>
</evidence>
<protein>
    <submittedName>
        <fullName evidence="2">Uncharacterized protein</fullName>
    </submittedName>
</protein>
<dbReference type="InterPro" id="IPR044162">
    <property type="entry name" value="PHOS32/34"/>
</dbReference>
<dbReference type="InterPro" id="IPR029061">
    <property type="entry name" value="THDP-binding"/>
</dbReference>
<dbReference type="InterPro" id="IPR014729">
    <property type="entry name" value="Rossmann-like_a/b/a_fold"/>
</dbReference>
<feature type="region of interest" description="Disordered" evidence="1">
    <location>
        <begin position="193"/>
        <end position="216"/>
    </location>
</feature>
<dbReference type="OrthoDB" id="10261634at2759"/>
<dbReference type="CDD" id="cd07035">
    <property type="entry name" value="TPP_PYR_POX_like"/>
    <property type="match status" value="1"/>
</dbReference>
<dbReference type="PANTHER" id="PTHR31966">
    <property type="entry name" value="OS01G0783500 PROTEIN"/>
    <property type="match status" value="1"/>
</dbReference>
<keyword evidence="3" id="KW-1185">Reference proteome</keyword>
<dbReference type="PANTHER" id="PTHR31966:SF3">
    <property type="entry name" value="OS05G0501700 PROTEIN"/>
    <property type="match status" value="1"/>
</dbReference>
<dbReference type="AlphaFoldDB" id="A0A835S341"/>
<gene>
    <name evidence="2" type="ORF">HPP92_000878</name>
</gene>
<evidence type="ECO:0000313" key="3">
    <source>
        <dbReference type="Proteomes" id="UP000636800"/>
    </source>
</evidence>
<proteinExistence type="predicted"/>
<sequence length="382" mass="41943">MNSEESAEARRWFDAFTTIKAQDLAQPLVEAQIPFKIHIVKDHDMKERLCLEVERLGLSAVIMGSRGFGASRRNSKGRLGSVKESSNRSRMTNGVVHPSLKLLSKDDTIPICKIWATKPAKPVANIDHVSIERAVSSSHSATKTTLPPLPPSPSRRFAADEPHKGADILVEALERESVTDVFATLEAPPWRSIRPCPAPSPLQTTSSDTSRERFLQPRVTPVPPVVLASASPPPDPVPPTSSVGLADAMLDSIPLVAITGQVPRRMIGTDAFQETPIVEEAFSLPPQGRPGPVLVDIPKDIQQQLAIPLWNSKIGLQGYLSRLPQPPKRHFLEQVLRLVAEARCRYFMGRLYQCQPGTPPLCGAHWDPGGKYPDGPWRLPLK</sequence>
<accession>A0A835S341</accession>
<dbReference type="Gene3D" id="3.40.50.970">
    <property type="match status" value="1"/>
</dbReference>
<evidence type="ECO:0000256" key="1">
    <source>
        <dbReference type="SAM" id="MobiDB-lite"/>
    </source>
</evidence>
<dbReference type="Gene3D" id="3.40.50.620">
    <property type="entry name" value="HUPs"/>
    <property type="match status" value="1"/>
</dbReference>